<gene>
    <name evidence="2" type="ORF">SXIM_19250</name>
</gene>
<evidence type="ECO:0000313" key="3">
    <source>
        <dbReference type="Proteomes" id="UP000034034"/>
    </source>
</evidence>
<feature type="compositionally biased region" description="Basic and acidic residues" evidence="1">
    <location>
        <begin position="18"/>
        <end position="30"/>
    </location>
</feature>
<sequence length="44" mass="4863">MITGLAARPAAHGPAVVPDHELPGYRRFHTEDPVGNRLEFLEPQ</sequence>
<keyword evidence="3" id="KW-1185">Reference proteome</keyword>
<protein>
    <submittedName>
        <fullName evidence="2">Glyoxalase family protein</fullName>
    </submittedName>
</protein>
<dbReference type="STRING" id="408015.SXIM_19250"/>
<dbReference type="SUPFAM" id="SSF54593">
    <property type="entry name" value="Glyoxalase/Bleomycin resistance protein/Dihydroxybiphenyl dioxygenase"/>
    <property type="match status" value="1"/>
</dbReference>
<name>A0A0F7FU48_9ACTN</name>
<dbReference type="RefSeq" id="WP_267881001.1">
    <property type="nucleotide sequence ID" value="NZ_CP009922.3"/>
</dbReference>
<organism evidence="2 3">
    <name type="scientific">Streptomyces xiamenensis</name>
    <dbReference type="NCBI Taxonomy" id="408015"/>
    <lineage>
        <taxon>Bacteria</taxon>
        <taxon>Bacillati</taxon>
        <taxon>Actinomycetota</taxon>
        <taxon>Actinomycetes</taxon>
        <taxon>Kitasatosporales</taxon>
        <taxon>Streptomycetaceae</taxon>
        <taxon>Streptomyces</taxon>
    </lineage>
</organism>
<proteinExistence type="predicted"/>
<dbReference type="Proteomes" id="UP000034034">
    <property type="component" value="Chromosome"/>
</dbReference>
<dbReference type="AlphaFoldDB" id="A0A0F7FU48"/>
<dbReference type="HOGENOM" id="CLU_3222901_0_0_11"/>
<dbReference type="EMBL" id="CP009922">
    <property type="protein sequence ID" value="AKG43309.1"/>
    <property type="molecule type" value="Genomic_DNA"/>
</dbReference>
<dbReference type="KEGG" id="sxi:SXIM_19250"/>
<accession>A0A0F7FU48</accession>
<dbReference type="PATRIC" id="fig|408015.6.peg.1956"/>
<evidence type="ECO:0000256" key="1">
    <source>
        <dbReference type="SAM" id="MobiDB-lite"/>
    </source>
</evidence>
<dbReference type="InterPro" id="IPR029068">
    <property type="entry name" value="Glyas_Bleomycin-R_OHBP_Dase"/>
</dbReference>
<dbReference type="Gene3D" id="3.10.180.10">
    <property type="entry name" value="2,3-Dihydroxybiphenyl 1,2-Dioxygenase, domain 1"/>
    <property type="match status" value="1"/>
</dbReference>
<reference evidence="2" key="1">
    <citation type="submission" date="2019-08" db="EMBL/GenBank/DDBJ databases">
        <title>Complete genome sequence of a mangrove-derived Streptomyces xiamenensis.</title>
        <authorList>
            <person name="Xu J."/>
        </authorList>
    </citation>
    <scope>NUCLEOTIDE SEQUENCE</scope>
    <source>
        <strain evidence="2">318</strain>
    </source>
</reference>
<feature type="region of interest" description="Disordered" evidence="1">
    <location>
        <begin position="1"/>
        <end position="30"/>
    </location>
</feature>
<evidence type="ECO:0000313" key="2">
    <source>
        <dbReference type="EMBL" id="AKG43309.1"/>
    </source>
</evidence>